<feature type="domain" description="ABC-type glycine betaine transport system substrate-binding" evidence="1">
    <location>
        <begin position="134"/>
        <end position="328"/>
    </location>
</feature>
<organism evidence="2 3">
    <name type="scientific">Cellulomonas bogoriensis 69B4 = DSM 16987</name>
    <dbReference type="NCBI Taxonomy" id="1386082"/>
    <lineage>
        <taxon>Bacteria</taxon>
        <taxon>Bacillati</taxon>
        <taxon>Actinomycetota</taxon>
        <taxon>Actinomycetes</taxon>
        <taxon>Micrococcales</taxon>
        <taxon>Cellulomonadaceae</taxon>
        <taxon>Cellulomonas</taxon>
    </lineage>
</organism>
<dbReference type="InterPro" id="IPR007210">
    <property type="entry name" value="ABC_Gly_betaine_transp_sub-bd"/>
</dbReference>
<reference evidence="2 3" key="1">
    <citation type="submission" date="2013-08" db="EMBL/GenBank/DDBJ databases">
        <title>Genome sequencing of Cellulomonas bogoriensis 69B4.</title>
        <authorList>
            <person name="Chen F."/>
            <person name="Li Y."/>
            <person name="Wang G."/>
        </authorList>
    </citation>
    <scope>NUCLEOTIDE SEQUENCE [LARGE SCALE GENOMIC DNA]</scope>
    <source>
        <strain evidence="2 3">69B4</strain>
    </source>
</reference>
<name>A0A0A0C3G9_9CELL</name>
<dbReference type="GO" id="GO:0043190">
    <property type="term" value="C:ATP-binding cassette (ABC) transporter complex"/>
    <property type="evidence" value="ECO:0007669"/>
    <property type="project" value="InterPro"/>
</dbReference>
<keyword evidence="3" id="KW-1185">Reference proteome</keyword>
<dbReference type="Gene3D" id="3.40.190.10">
    <property type="entry name" value="Periplasmic binding protein-like II"/>
    <property type="match status" value="2"/>
</dbReference>
<dbReference type="Pfam" id="PF04069">
    <property type="entry name" value="OpuAC"/>
    <property type="match status" value="2"/>
</dbReference>
<protein>
    <submittedName>
        <fullName evidence="2">Glycine/betaine ABC transporter substrate-binding protein</fullName>
    </submittedName>
</protein>
<dbReference type="SUPFAM" id="SSF53850">
    <property type="entry name" value="Periplasmic binding protein-like II"/>
    <property type="match status" value="2"/>
</dbReference>
<gene>
    <name evidence="2" type="ORF">N869_07755</name>
</gene>
<comment type="caution">
    <text evidence="2">The sequence shown here is derived from an EMBL/GenBank/DDBJ whole genome shotgun (WGS) entry which is preliminary data.</text>
</comment>
<dbReference type="GO" id="GO:0022857">
    <property type="term" value="F:transmembrane transporter activity"/>
    <property type="evidence" value="ECO:0007669"/>
    <property type="project" value="InterPro"/>
</dbReference>
<evidence type="ECO:0000313" key="2">
    <source>
        <dbReference type="EMBL" id="KGM13919.1"/>
    </source>
</evidence>
<dbReference type="OrthoDB" id="9781705at2"/>
<accession>A0A0A0C3G9</accession>
<dbReference type="RefSeq" id="WP_035057916.1">
    <property type="nucleotide sequence ID" value="NZ_AXCZ01000019.1"/>
</dbReference>
<sequence length="338" mass="34595">MRRATFTVAALTALVLAGCGEPGSAGQSPEATAPEGDQLEVCEAIPGEQLVVLDDDQGLQTVDNVVPALHGPTATDDENLVGLLDEVSALLTSETLIELNRAVDVDRRTSTEVAAELIESEGLDDQPDVGQGRPIVVGAGNFSESATLAALYAGVLDAAGYETVTQTIGNRETYLPALETGVLTVVPEYVGTLTEVLNQRVNGADAPAVASSDLEETLASLRDLGEGAGLVIGEPAEAQNRNAFAVTTAFADEHGVSTLSELAAVCAVDLGGPPECPERPFCQPGLEDTYGLQVVDFTSLDAGGPLTKAALQQGQIAVGLVFSSDAALAPQGPATADD</sequence>
<dbReference type="Proteomes" id="UP000054314">
    <property type="component" value="Unassembled WGS sequence"/>
</dbReference>
<feature type="domain" description="ABC-type glycine betaine transport system substrate-binding" evidence="1">
    <location>
        <begin position="49"/>
        <end position="118"/>
    </location>
</feature>
<dbReference type="AlphaFoldDB" id="A0A0A0C3G9"/>
<dbReference type="PROSITE" id="PS51257">
    <property type="entry name" value="PROKAR_LIPOPROTEIN"/>
    <property type="match status" value="1"/>
</dbReference>
<evidence type="ECO:0000313" key="3">
    <source>
        <dbReference type="Proteomes" id="UP000054314"/>
    </source>
</evidence>
<evidence type="ECO:0000259" key="1">
    <source>
        <dbReference type="Pfam" id="PF04069"/>
    </source>
</evidence>
<dbReference type="EMBL" id="AXCZ01000019">
    <property type="protein sequence ID" value="KGM13919.1"/>
    <property type="molecule type" value="Genomic_DNA"/>
</dbReference>
<proteinExistence type="predicted"/>